<feature type="domain" description="J" evidence="2">
    <location>
        <begin position="3"/>
        <end position="66"/>
    </location>
</feature>
<dbReference type="EMBL" id="JBHPBY010000097">
    <property type="protein sequence ID" value="MFC1850413.1"/>
    <property type="molecule type" value="Genomic_DNA"/>
</dbReference>
<dbReference type="PANTHER" id="PTHR43096:SF52">
    <property type="entry name" value="DNAJ HOMOLOG 1, MITOCHONDRIAL-RELATED"/>
    <property type="match status" value="1"/>
</dbReference>
<dbReference type="SUPFAM" id="SSF46565">
    <property type="entry name" value="Chaperone J-domain"/>
    <property type="match status" value="1"/>
</dbReference>
<dbReference type="PROSITE" id="PS50076">
    <property type="entry name" value="DNAJ_2"/>
    <property type="match status" value="1"/>
</dbReference>
<protein>
    <submittedName>
        <fullName evidence="3">DnaJ domain-containing protein</fullName>
    </submittedName>
</protein>
<dbReference type="PANTHER" id="PTHR43096">
    <property type="entry name" value="DNAJ HOMOLOG 1, MITOCHONDRIAL-RELATED"/>
    <property type="match status" value="1"/>
</dbReference>
<dbReference type="CDD" id="cd06257">
    <property type="entry name" value="DnaJ"/>
    <property type="match status" value="1"/>
</dbReference>
<keyword evidence="4" id="KW-1185">Reference proteome</keyword>
<organism evidence="3 4">
    <name type="scientific">candidate division CSSED10-310 bacterium</name>
    <dbReference type="NCBI Taxonomy" id="2855610"/>
    <lineage>
        <taxon>Bacteria</taxon>
        <taxon>Bacteria division CSSED10-310</taxon>
    </lineage>
</organism>
<evidence type="ECO:0000313" key="3">
    <source>
        <dbReference type="EMBL" id="MFC1850413.1"/>
    </source>
</evidence>
<comment type="caution">
    <text evidence="3">The sequence shown here is derived from an EMBL/GenBank/DDBJ whole genome shotgun (WGS) entry which is preliminary data.</text>
</comment>
<proteinExistence type="predicted"/>
<dbReference type="Proteomes" id="UP001594351">
    <property type="component" value="Unassembled WGS sequence"/>
</dbReference>
<evidence type="ECO:0000256" key="1">
    <source>
        <dbReference type="ARBA" id="ARBA00023186"/>
    </source>
</evidence>
<accession>A0ABV6YW74</accession>
<evidence type="ECO:0000313" key="4">
    <source>
        <dbReference type="Proteomes" id="UP001594351"/>
    </source>
</evidence>
<sequence>MSDYYDILGVGPDASAQEIKSAFRCLAKQYHPDRSDDHQKGRFLDILSAYETLSDTTKRALYDRQSQYRSGHRRPPIEPLWDNQSSYTPQTFADDPEDDFMSLFERVFEQVRSGYRVSRSRDDFLHQRRIINELFYHPGDDLEAWESRQLEFIVAEIRSFFDRRRWPF</sequence>
<gene>
    <name evidence="3" type="ORF">ACFL27_09505</name>
</gene>
<reference evidence="3 4" key="1">
    <citation type="submission" date="2024-09" db="EMBL/GenBank/DDBJ databases">
        <title>Laminarin stimulates single cell rates of sulfate reduction while oxygen inhibits transcriptomic activity in coastal marine sediment.</title>
        <authorList>
            <person name="Lindsay M."/>
            <person name="Orcutt B."/>
            <person name="Emerson D."/>
            <person name="Stepanauskas R."/>
            <person name="D'Angelo T."/>
        </authorList>
    </citation>
    <scope>NUCLEOTIDE SEQUENCE [LARGE SCALE GENOMIC DNA]</scope>
    <source>
        <strain evidence="3">SAG AM-311-K15</strain>
    </source>
</reference>
<dbReference type="SMART" id="SM00271">
    <property type="entry name" value="DnaJ"/>
    <property type="match status" value="1"/>
</dbReference>
<name>A0ABV6YW74_UNCC1</name>
<dbReference type="Pfam" id="PF00226">
    <property type="entry name" value="DnaJ"/>
    <property type="match status" value="1"/>
</dbReference>
<dbReference type="Gene3D" id="1.10.287.110">
    <property type="entry name" value="DnaJ domain"/>
    <property type="match status" value="1"/>
</dbReference>
<dbReference type="InterPro" id="IPR036869">
    <property type="entry name" value="J_dom_sf"/>
</dbReference>
<evidence type="ECO:0000259" key="2">
    <source>
        <dbReference type="PROSITE" id="PS50076"/>
    </source>
</evidence>
<dbReference type="PRINTS" id="PR00625">
    <property type="entry name" value="JDOMAIN"/>
</dbReference>
<dbReference type="InterPro" id="IPR001623">
    <property type="entry name" value="DnaJ_domain"/>
</dbReference>
<keyword evidence="1" id="KW-0143">Chaperone</keyword>